<dbReference type="Pfam" id="PF00617">
    <property type="entry name" value="RasGEF"/>
    <property type="match status" value="1"/>
</dbReference>
<dbReference type="Proteomes" id="UP001623330">
    <property type="component" value="Unassembled WGS sequence"/>
</dbReference>
<accession>A0ABR4NNB3</accession>
<feature type="domain" description="Ras-GEF" evidence="9">
    <location>
        <begin position="976"/>
        <end position="1213"/>
    </location>
</feature>
<dbReference type="InterPro" id="IPR001452">
    <property type="entry name" value="SH3_domain"/>
</dbReference>
<dbReference type="EMBL" id="JBEVYD010000011">
    <property type="protein sequence ID" value="KAL3229493.1"/>
    <property type="molecule type" value="Genomic_DNA"/>
</dbReference>
<feature type="domain" description="SH3" evidence="8">
    <location>
        <begin position="11"/>
        <end position="88"/>
    </location>
</feature>
<keyword evidence="1 6" id="KW-0728">SH3 domain</keyword>
<dbReference type="PROSITE" id="PS50212">
    <property type="entry name" value="RASGEF_NTER"/>
    <property type="match status" value="1"/>
</dbReference>
<gene>
    <name evidence="11" type="ORF">RNJ44_01629</name>
</gene>
<dbReference type="InterPro" id="IPR001895">
    <property type="entry name" value="RASGEF_cat_dom"/>
</dbReference>
<dbReference type="InterPro" id="IPR019804">
    <property type="entry name" value="Ras_G-nucl-exch_fac_CS"/>
</dbReference>
<dbReference type="CDD" id="cd00155">
    <property type="entry name" value="RasGEF"/>
    <property type="match status" value="1"/>
</dbReference>
<keyword evidence="2 11" id="KW-0132">Cell division</keyword>
<feature type="compositionally biased region" description="Basic residues" evidence="7">
    <location>
        <begin position="1245"/>
        <end position="1258"/>
    </location>
</feature>
<dbReference type="PROSITE" id="PS00720">
    <property type="entry name" value="RASGEF"/>
    <property type="match status" value="1"/>
</dbReference>
<evidence type="ECO:0000256" key="3">
    <source>
        <dbReference type="ARBA" id="ARBA00022658"/>
    </source>
</evidence>
<comment type="caution">
    <text evidence="11">The sequence shown here is derived from an EMBL/GenBank/DDBJ whole genome shotgun (WGS) entry which is preliminary data.</text>
</comment>
<feature type="region of interest" description="Disordered" evidence="7">
    <location>
        <begin position="1211"/>
        <end position="1287"/>
    </location>
</feature>
<evidence type="ECO:0000259" key="10">
    <source>
        <dbReference type="PROSITE" id="PS50212"/>
    </source>
</evidence>
<name>A0ABR4NNB3_9SACH</name>
<dbReference type="Gene3D" id="2.30.30.40">
    <property type="entry name" value="SH3 Domains"/>
    <property type="match status" value="1"/>
</dbReference>
<dbReference type="CDD" id="cd11883">
    <property type="entry name" value="SH3_Sdc25"/>
    <property type="match status" value="1"/>
</dbReference>
<dbReference type="Pfam" id="PF00018">
    <property type="entry name" value="SH3_1"/>
    <property type="match status" value="1"/>
</dbReference>
<evidence type="ECO:0000256" key="7">
    <source>
        <dbReference type="SAM" id="MobiDB-lite"/>
    </source>
</evidence>
<evidence type="ECO:0000256" key="2">
    <source>
        <dbReference type="ARBA" id="ARBA00022618"/>
    </source>
</evidence>
<dbReference type="SMART" id="SM00229">
    <property type="entry name" value="RasGEFN"/>
    <property type="match status" value="1"/>
</dbReference>
<evidence type="ECO:0000256" key="5">
    <source>
        <dbReference type="PROSITE-ProRule" id="PRU00168"/>
    </source>
</evidence>
<dbReference type="InterPro" id="IPR023578">
    <property type="entry name" value="Ras_GEF_dom_sf"/>
</dbReference>
<dbReference type="PANTHER" id="PTHR23113">
    <property type="entry name" value="GUANINE NUCLEOTIDE EXCHANGE FACTOR"/>
    <property type="match status" value="1"/>
</dbReference>
<dbReference type="PROSITE" id="PS50002">
    <property type="entry name" value="SH3"/>
    <property type="match status" value="1"/>
</dbReference>
<feature type="compositionally biased region" description="Low complexity" evidence="7">
    <location>
        <begin position="400"/>
        <end position="412"/>
    </location>
</feature>
<evidence type="ECO:0000256" key="4">
    <source>
        <dbReference type="ARBA" id="ARBA00023306"/>
    </source>
</evidence>
<dbReference type="Gene3D" id="1.10.840.10">
    <property type="entry name" value="Ras guanine-nucleotide exchange factors catalytic domain"/>
    <property type="match status" value="1"/>
</dbReference>
<evidence type="ECO:0000259" key="9">
    <source>
        <dbReference type="PROSITE" id="PS50009"/>
    </source>
</evidence>
<evidence type="ECO:0000256" key="6">
    <source>
        <dbReference type="PROSITE-ProRule" id="PRU00192"/>
    </source>
</evidence>
<dbReference type="InterPro" id="IPR036964">
    <property type="entry name" value="RASGEF_cat_dom_sf"/>
</dbReference>
<protein>
    <submittedName>
        <fullName evidence="11">Cell division control protein 25</fullName>
    </submittedName>
</protein>
<dbReference type="InterPro" id="IPR000651">
    <property type="entry name" value="Ras-like_Gua-exchang_fac_N"/>
</dbReference>
<feature type="domain" description="N-terminal Ras-GEF" evidence="10">
    <location>
        <begin position="796"/>
        <end position="929"/>
    </location>
</feature>
<dbReference type="SUPFAM" id="SSF50044">
    <property type="entry name" value="SH3-domain"/>
    <property type="match status" value="1"/>
</dbReference>
<dbReference type="SMART" id="SM00147">
    <property type="entry name" value="RasGEF"/>
    <property type="match status" value="1"/>
</dbReference>
<sequence>MLKTNETNGFKPMDVVRAIADYMDHVNEKDQNKLTFYHGDVIYVVNKLDSGWWDGIVIQDNLVSTGNNKQQNVLRGWFPGSYTRSLVMSSRKCSNTNSVMSSEVNTEFSAFDINTLTDTEKLRTSITSMLTSAPKVVKLEQQPENYDETVLLNYVQADRHLFYLSDSDIITWTQLYLVLRHFSNKCREYFLSSYKDISNTRDKKTHRPAFRYNFKILSAYITYLIVACRILEHSTPNDTIIPGNKEKILYLVENKLIGSLSLLAEHVHIWYNHLYYIHYKHNDADTVIRGENISTLKKSGIITKSYHLVLKGFDDMNDSLRDIFELLKTYSINHKTVLIPQLFPRFFKSSFNGGAWSNPFAISPALENNLRSETAKSQDTIAEIVRRVHDYHRIKKYNVSSQRQSESTSDSRNSSISAVSGQNPKGLVNGYAPSSIFRPPTRRTTSCCNHSIHGVKNTSISNASHFTIFKDKSRSYDLGRIVKYPLTKDTLELLEKRKGQIHVSFSESSDSENNDGKGSVGSATSADKNAKPKAIQNLEANFKTYKEINTTFLILSILENLDLSLFTKMNQIVRENNVCGTQFEIYKDLLSHTLSSVAIAVDEFFRIKQIFHDNAIRLIMCSQHTTLDDPYVFASMSPNYAVGTLDSSSLGNLTLRSKSIVSAYGTYLLDNEKELADNLYKKLISEDAEFNYVTYFSVSSDFKDARRKYQEMAEAATIVVAKLIKEREDILNYAARTMQSELVAKLLEDEEINDYLNEEEELSQDDSDIIISPETDDMLIPWFLQPNYTDEVVFDSKGRLKSANKHDILEYLFQSKGLDKEFMTTLLLSFATIYSPSEFIHKVIEKYEESPPENLSYEEYNIWIEKKYLPNKEKAIFILWNLFKFFWNKSYYNFSFELLERCTKAGIREKFVYAKELQSLIHNIKSNNKNAHFTSWSLSQPTYSSRPKFPNHTTLSRLNFVEEFSMFFPNNISDISAAKLSRQLTAIEEELFNEITIFDCLYRVWGDKFYNSDADNNISKFVAFANNLTKFVTYKVLSYDSPKERASIITYFIKVTDECYLLKNFSSMTALISGLYASPLYRLKNTWKYVQPEYCSKLQNLNDFMDSAKNFHKYRETLRNIKGEPCIPFFGVYLSDLIFTHNGNKDYINKNNSIVNFTKRFRIFDIIQEIFNYKHYNYNFRVDKMIRTYINAAVSDLPSIEEQYQISLKLEPRSGKNNSDLDSPLGDKVGNTELKGIFPEESQKKKSRRHHLFRSRRSRSNETKLTSGSEKNRKSHSKARKRSSGFKLFSSKPAKLIDSESSLQDTKLASY</sequence>
<feature type="region of interest" description="Disordered" evidence="7">
    <location>
        <begin position="396"/>
        <end position="439"/>
    </location>
</feature>
<evidence type="ECO:0000313" key="11">
    <source>
        <dbReference type="EMBL" id="KAL3229493.1"/>
    </source>
</evidence>
<keyword evidence="4" id="KW-0131">Cell cycle</keyword>
<feature type="region of interest" description="Disordered" evidence="7">
    <location>
        <begin position="504"/>
        <end position="528"/>
    </location>
</feature>
<dbReference type="Pfam" id="PF00618">
    <property type="entry name" value="RasGEF_N"/>
    <property type="match status" value="1"/>
</dbReference>
<dbReference type="SMART" id="SM00326">
    <property type="entry name" value="SH3"/>
    <property type="match status" value="1"/>
</dbReference>
<dbReference type="Gene3D" id="1.20.870.10">
    <property type="entry name" value="Son of sevenless (SoS) protein Chain: S domain 1"/>
    <property type="match status" value="1"/>
</dbReference>
<organism evidence="11 12">
    <name type="scientific">Nakaseomyces bracarensis</name>
    <dbReference type="NCBI Taxonomy" id="273131"/>
    <lineage>
        <taxon>Eukaryota</taxon>
        <taxon>Fungi</taxon>
        <taxon>Dikarya</taxon>
        <taxon>Ascomycota</taxon>
        <taxon>Saccharomycotina</taxon>
        <taxon>Saccharomycetes</taxon>
        <taxon>Saccharomycetales</taxon>
        <taxon>Saccharomycetaceae</taxon>
        <taxon>Nakaseomyces</taxon>
    </lineage>
</organism>
<dbReference type="InterPro" id="IPR036028">
    <property type="entry name" value="SH3-like_dom_sf"/>
</dbReference>
<dbReference type="PROSITE" id="PS50009">
    <property type="entry name" value="RASGEF_CAT"/>
    <property type="match status" value="1"/>
</dbReference>
<evidence type="ECO:0000256" key="1">
    <source>
        <dbReference type="ARBA" id="ARBA00022443"/>
    </source>
</evidence>
<dbReference type="GO" id="GO:0051301">
    <property type="term" value="P:cell division"/>
    <property type="evidence" value="ECO:0007669"/>
    <property type="project" value="UniProtKB-KW"/>
</dbReference>
<keyword evidence="12" id="KW-1185">Reference proteome</keyword>
<proteinExistence type="predicted"/>
<feature type="compositionally biased region" description="Basic residues" evidence="7">
    <location>
        <begin position="1273"/>
        <end position="1284"/>
    </location>
</feature>
<feature type="compositionally biased region" description="Polar residues" evidence="7">
    <location>
        <begin position="413"/>
        <end position="423"/>
    </location>
</feature>
<keyword evidence="3 5" id="KW-0344">Guanine-nucleotide releasing factor</keyword>
<dbReference type="InterPro" id="IPR008937">
    <property type="entry name" value="Ras-like_GEF"/>
</dbReference>
<reference evidence="11 12" key="1">
    <citation type="submission" date="2024-05" db="EMBL/GenBank/DDBJ databases">
        <title>Long read based assembly of the Candida bracarensis genome reveals expanded adhesin content.</title>
        <authorList>
            <person name="Marcet-Houben M."/>
            <person name="Ksiezopolska E."/>
            <person name="Gabaldon T."/>
        </authorList>
    </citation>
    <scope>NUCLEOTIDE SEQUENCE [LARGE SCALE GENOMIC DNA]</scope>
    <source>
        <strain evidence="11 12">CBM6</strain>
    </source>
</reference>
<dbReference type="SUPFAM" id="SSF48366">
    <property type="entry name" value="Ras GEF"/>
    <property type="match status" value="1"/>
</dbReference>
<evidence type="ECO:0000313" key="12">
    <source>
        <dbReference type="Proteomes" id="UP001623330"/>
    </source>
</evidence>
<dbReference type="PANTHER" id="PTHR23113:SF368">
    <property type="entry name" value="CELL DIVISION CONTROL PROTEIN 25"/>
    <property type="match status" value="1"/>
</dbReference>
<evidence type="ECO:0000259" key="8">
    <source>
        <dbReference type="PROSITE" id="PS50002"/>
    </source>
</evidence>